<sequence length="217" mass="24234">ECEGRRVLAIKIKSHESASDAVLVRRSRLEHWVANFVADKLADQAAKEAQLPRWATDEVERIDKLSREVQEHILTISHFIAVNSSQIYGASTAEDRKRESKRRRKAKQSEIAALTASTSHCLVESPGKPLKCSKCLTSPTGTAESWLRMACPGLPAKIHFSHRHLQRFRGVFWCRDCGSYSATTFNKLSKECSGIVSKHGGKILRALEAGKLPRDIT</sequence>
<proteinExistence type="predicted"/>
<dbReference type="Proteomes" id="UP001189429">
    <property type="component" value="Unassembled WGS sequence"/>
</dbReference>
<protein>
    <submittedName>
        <fullName evidence="1">Uncharacterized protein</fullName>
    </submittedName>
</protein>
<feature type="non-terminal residue" evidence="1">
    <location>
        <position position="217"/>
    </location>
</feature>
<gene>
    <name evidence="1" type="ORF">PCOR1329_LOCUS82234</name>
</gene>
<comment type="caution">
    <text evidence="1">The sequence shown here is derived from an EMBL/GenBank/DDBJ whole genome shotgun (WGS) entry which is preliminary data.</text>
</comment>
<organism evidence="1 2">
    <name type="scientific">Prorocentrum cordatum</name>
    <dbReference type="NCBI Taxonomy" id="2364126"/>
    <lineage>
        <taxon>Eukaryota</taxon>
        <taxon>Sar</taxon>
        <taxon>Alveolata</taxon>
        <taxon>Dinophyceae</taxon>
        <taxon>Prorocentrales</taxon>
        <taxon>Prorocentraceae</taxon>
        <taxon>Prorocentrum</taxon>
    </lineage>
</organism>
<keyword evidence="2" id="KW-1185">Reference proteome</keyword>
<feature type="non-terminal residue" evidence="1">
    <location>
        <position position="1"/>
    </location>
</feature>
<evidence type="ECO:0000313" key="2">
    <source>
        <dbReference type="Proteomes" id="UP001189429"/>
    </source>
</evidence>
<dbReference type="EMBL" id="CAUYUJ010021805">
    <property type="protein sequence ID" value="CAK0907106.1"/>
    <property type="molecule type" value="Genomic_DNA"/>
</dbReference>
<reference evidence="1" key="1">
    <citation type="submission" date="2023-10" db="EMBL/GenBank/DDBJ databases">
        <authorList>
            <person name="Chen Y."/>
            <person name="Shah S."/>
            <person name="Dougan E. K."/>
            <person name="Thang M."/>
            <person name="Chan C."/>
        </authorList>
    </citation>
    <scope>NUCLEOTIDE SEQUENCE [LARGE SCALE GENOMIC DNA]</scope>
</reference>
<evidence type="ECO:0000313" key="1">
    <source>
        <dbReference type="EMBL" id="CAK0907106.1"/>
    </source>
</evidence>
<name>A0ABN9Y7P2_9DINO</name>
<accession>A0ABN9Y7P2</accession>